<dbReference type="InterPro" id="IPR039424">
    <property type="entry name" value="SBP_5"/>
</dbReference>
<gene>
    <name evidence="2" type="ORF">METZ01_LOCUS169841</name>
</gene>
<dbReference type="AlphaFoldDB" id="A0A382BUU1"/>
<proteinExistence type="predicted"/>
<dbReference type="GO" id="GO:0015833">
    <property type="term" value="P:peptide transport"/>
    <property type="evidence" value="ECO:0007669"/>
    <property type="project" value="TreeGrafter"/>
</dbReference>
<dbReference type="SUPFAM" id="SSF53850">
    <property type="entry name" value="Periplasmic binding protein-like II"/>
    <property type="match status" value="1"/>
</dbReference>
<dbReference type="EMBL" id="UINC01031246">
    <property type="protein sequence ID" value="SVB16987.1"/>
    <property type="molecule type" value="Genomic_DNA"/>
</dbReference>
<dbReference type="Pfam" id="PF00496">
    <property type="entry name" value="SBP_bac_5"/>
    <property type="match status" value="1"/>
</dbReference>
<dbReference type="GO" id="GO:1904680">
    <property type="term" value="F:peptide transmembrane transporter activity"/>
    <property type="evidence" value="ECO:0007669"/>
    <property type="project" value="TreeGrafter"/>
</dbReference>
<evidence type="ECO:0000313" key="2">
    <source>
        <dbReference type="EMBL" id="SVB16987.1"/>
    </source>
</evidence>
<name>A0A382BUU1_9ZZZZ</name>
<feature type="domain" description="Solute-binding protein family 5" evidence="1">
    <location>
        <begin position="150"/>
        <end position="524"/>
    </location>
</feature>
<accession>A0A382BUU1</accession>
<reference evidence="2" key="1">
    <citation type="submission" date="2018-05" db="EMBL/GenBank/DDBJ databases">
        <authorList>
            <person name="Lanie J.A."/>
            <person name="Ng W.-L."/>
            <person name="Kazmierczak K.M."/>
            <person name="Andrzejewski T.M."/>
            <person name="Davidsen T.M."/>
            <person name="Wayne K.J."/>
            <person name="Tettelin H."/>
            <person name="Glass J.I."/>
            <person name="Rusch D."/>
            <person name="Podicherti R."/>
            <person name="Tsui H.-C.T."/>
            <person name="Winkler M.E."/>
        </authorList>
    </citation>
    <scope>NUCLEOTIDE SEQUENCE</scope>
</reference>
<dbReference type="InterPro" id="IPR000914">
    <property type="entry name" value="SBP_5_dom"/>
</dbReference>
<sequence length="623" mass="70389">MHSWFMNKRAVLFTPLLLVLLFATACGSSAEPVVVEKEVIKEVVKEVPVIKEVIKEVPVEVIVEKEVVKEVYKDVMVIATPAPAPVSAKERAAWEDIAAGKHYKGVFPLMAIRNPGFWDVHYGGSLNTVLTPSSPRFNGLVEYNPVNPTEIIGDLAETWEVNEAGDVYTFRIHEGVQWSKGRGEVTSADIKFTLDRITMPDALRARTGFLRTVHEHGTAEVVDKYTIKVPLMFPTATFIPNMATDYFKMYPKALETVSQDDFNCCPEKSYGSGPWIFKSWKKDNNFEFERNDAYFKGPRPFFDGLKVFTVRDEARRLAAWKAGQAFGSFLPWTSGNTPWNMEQLEIDTDGVMRASILDGVGIAFLWLRNDRPPFDNPDLRKAFYLALNRPEFGKVAYRGFGVPGTFFSPGFVEDSTKFAKEGKPGYRTDKDVDLAEAKKLLAKAGFPDGIPNLKINGLNAGSSMKAAEQVAAQFRRDGIADITLDAVDLATMYVKMRDGNHSMSLVNTGIIITDPGDIINQFFLQDVLRNPHNWNDPRTDQLMVDQNMEQDPTKRREFIKQFADVLHEGRSHIVPLWWNSSGATFDYRLRNWHAPMTVQLVHKWDHVYWDPDAKMPTTPGYVP</sequence>
<dbReference type="Gene3D" id="3.10.105.10">
    <property type="entry name" value="Dipeptide-binding Protein, Domain 3"/>
    <property type="match status" value="1"/>
</dbReference>
<organism evidence="2">
    <name type="scientific">marine metagenome</name>
    <dbReference type="NCBI Taxonomy" id="408172"/>
    <lineage>
        <taxon>unclassified sequences</taxon>
        <taxon>metagenomes</taxon>
        <taxon>ecological metagenomes</taxon>
    </lineage>
</organism>
<protein>
    <recommendedName>
        <fullName evidence="1">Solute-binding protein family 5 domain-containing protein</fullName>
    </recommendedName>
</protein>
<dbReference type="Gene3D" id="3.40.190.10">
    <property type="entry name" value="Periplasmic binding protein-like II"/>
    <property type="match status" value="1"/>
</dbReference>
<evidence type="ECO:0000259" key="1">
    <source>
        <dbReference type="Pfam" id="PF00496"/>
    </source>
</evidence>
<dbReference type="CDD" id="cd00995">
    <property type="entry name" value="PBP2_NikA_DppA_OppA_like"/>
    <property type="match status" value="1"/>
</dbReference>
<dbReference type="PANTHER" id="PTHR30290">
    <property type="entry name" value="PERIPLASMIC BINDING COMPONENT OF ABC TRANSPORTER"/>
    <property type="match status" value="1"/>
</dbReference>